<gene>
    <name evidence="5" type="ORF">BEMITA_LOCUS10898</name>
</gene>
<feature type="signal peptide" evidence="4">
    <location>
        <begin position="1"/>
        <end position="24"/>
    </location>
</feature>
<evidence type="ECO:0000256" key="4">
    <source>
        <dbReference type="SAM" id="SignalP"/>
    </source>
</evidence>
<proteinExistence type="predicted"/>
<evidence type="ECO:0000313" key="6">
    <source>
        <dbReference type="Proteomes" id="UP001152759"/>
    </source>
</evidence>
<comment type="subcellular location">
    <subcellularLocation>
        <location evidence="1">Secreted</location>
    </subcellularLocation>
</comment>
<dbReference type="Pfam" id="PF02819">
    <property type="entry name" value="Toxin_9"/>
    <property type="match status" value="1"/>
</dbReference>
<dbReference type="EMBL" id="OU963867">
    <property type="protein sequence ID" value="CAH0774563.1"/>
    <property type="molecule type" value="Genomic_DNA"/>
</dbReference>
<evidence type="ECO:0000256" key="3">
    <source>
        <dbReference type="ARBA" id="ARBA00023157"/>
    </source>
</evidence>
<protein>
    <recommendedName>
        <fullName evidence="7">U8-agatoxin-Ao1a</fullName>
    </recommendedName>
</protein>
<dbReference type="AlphaFoldDB" id="A0A9P0CCZ9"/>
<keyword evidence="4" id="KW-0732">Signal</keyword>
<evidence type="ECO:0000313" key="5">
    <source>
        <dbReference type="EMBL" id="CAH0774563.1"/>
    </source>
</evidence>
<feature type="chain" id="PRO_5040423817" description="U8-agatoxin-Ao1a" evidence="4">
    <location>
        <begin position="25"/>
        <end position="100"/>
    </location>
</feature>
<accession>A0A9P0CCZ9</accession>
<evidence type="ECO:0000256" key="1">
    <source>
        <dbReference type="ARBA" id="ARBA00004613"/>
    </source>
</evidence>
<keyword evidence="2" id="KW-0964">Secreted</keyword>
<dbReference type="GO" id="GO:0005576">
    <property type="term" value="C:extracellular region"/>
    <property type="evidence" value="ECO:0007669"/>
    <property type="project" value="UniProtKB-SubCell"/>
</dbReference>
<dbReference type="GO" id="GO:0008200">
    <property type="term" value="F:ion channel inhibitor activity"/>
    <property type="evidence" value="ECO:0007669"/>
    <property type="project" value="InterPro"/>
</dbReference>
<dbReference type="CDD" id="cd12960">
    <property type="entry name" value="Spider_toxin"/>
    <property type="match status" value="1"/>
</dbReference>
<sequence>MKSLAHFCCFILVIIASTIPASFARSMAYQDDDSNVLYNNYPDLEIEKFFHPAQQKRDCVRRGGSCAYRPNGCCQNNACRCNLWGANCRCQRMGLFQKWG</sequence>
<name>A0A9P0CCZ9_BEMTA</name>
<organism evidence="5 6">
    <name type="scientific">Bemisia tabaci</name>
    <name type="common">Sweetpotato whitefly</name>
    <name type="synonym">Aleurodes tabaci</name>
    <dbReference type="NCBI Taxonomy" id="7038"/>
    <lineage>
        <taxon>Eukaryota</taxon>
        <taxon>Metazoa</taxon>
        <taxon>Ecdysozoa</taxon>
        <taxon>Arthropoda</taxon>
        <taxon>Hexapoda</taxon>
        <taxon>Insecta</taxon>
        <taxon>Pterygota</taxon>
        <taxon>Neoptera</taxon>
        <taxon>Paraneoptera</taxon>
        <taxon>Hemiptera</taxon>
        <taxon>Sternorrhyncha</taxon>
        <taxon>Aleyrodoidea</taxon>
        <taxon>Aleyrodidae</taxon>
        <taxon>Aleyrodinae</taxon>
        <taxon>Bemisia</taxon>
    </lineage>
</organism>
<evidence type="ECO:0000256" key="2">
    <source>
        <dbReference type="ARBA" id="ARBA00022525"/>
    </source>
</evidence>
<dbReference type="InterPro" id="IPR004169">
    <property type="entry name" value="Spidertoxin"/>
</dbReference>
<dbReference type="SUPFAM" id="SSF57059">
    <property type="entry name" value="omega toxin-like"/>
    <property type="match status" value="1"/>
</dbReference>
<evidence type="ECO:0008006" key="7">
    <source>
        <dbReference type="Google" id="ProtNLM"/>
    </source>
</evidence>
<keyword evidence="6" id="KW-1185">Reference proteome</keyword>
<dbReference type="Gene3D" id="4.10.40.10">
    <property type="match status" value="1"/>
</dbReference>
<keyword evidence="3" id="KW-1015">Disulfide bond</keyword>
<reference evidence="5" key="1">
    <citation type="submission" date="2021-12" db="EMBL/GenBank/DDBJ databases">
        <authorList>
            <person name="King R."/>
        </authorList>
    </citation>
    <scope>NUCLEOTIDE SEQUENCE</scope>
</reference>
<dbReference type="Proteomes" id="UP001152759">
    <property type="component" value="Chromosome 6"/>
</dbReference>